<dbReference type="GO" id="GO:0003677">
    <property type="term" value="F:DNA binding"/>
    <property type="evidence" value="ECO:0007669"/>
    <property type="project" value="UniProtKB-KW"/>
</dbReference>
<dbReference type="EMBL" id="JABBNB010000038">
    <property type="protein sequence ID" value="NMO04632.1"/>
    <property type="molecule type" value="Genomic_DNA"/>
</dbReference>
<evidence type="ECO:0000256" key="3">
    <source>
        <dbReference type="ARBA" id="ARBA00023125"/>
    </source>
</evidence>
<dbReference type="SUPFAM" id="SSF53850">
    <property type="entry name" value="Periplasmic binding protein-like II"/>
    <property type="match status" value="1"/>
</dbReference>
<evidence type="ECO:0000256" key="2">
    <source>
        <dbReference type="ARBA" id="ARBA00023015"/>
    </source>
</evidence>
<organism evidence="7 8">
    <name type="scientific">Gordonia asplenii</name>
    <dbReference type="NCBI Taxonomy" id="2725283"/>
    <lineage>
        <taxon>Bacteria</taxon>
        <taxon>Bacillati</taxon>
        <taxon>Actinomycetota</taxon>
        <taxon>Actinomycetes</taxon>
        <taxon>Mycobacteriales</taxon>
        <taxon>Gordoniaceae</taxon>
        <taxon>Gordonia</taxon>
    </lineage>
</organism>
<dbReference type="SUPFAM" id="SSF46785">
    <property type="entry name" value="Winged helix' DNA-binding domain"/>
    <property type="match status" value="1"/>
</dbReference>
<protein>
    <submittedName>
        <fullName evidence="7">LysR family transcriptional regulator</fullName>
    </submittedName>
</protein>
<dbReference type="InterPro" id="IPR005119">
    <property type="entry name" value="LysR_subst-bd"/>
</dbReference>
<dbReference type="PROSITE" id="PS50931">
    <property type="entry name" value="HTH_LYSR"/>
    <property type="match status" value="1"/>
</dbReference>
<dbReference type="PANTHER" id="PTHR30346">
    <property type="entry name" value="TRANSCRIPTIONAL DUAL REGULATOR HCAR-RELATED"/>
    <property type="match status" value="1"/>
</dbReference>
<dbReference type="InterPro" id="IPR036390">
    <property type="entry name" value="WH_DNA-bd_sf"/>
</dbReference>
<dbReference type="Gene3D" id="1.10.10.10">
    <property type="entry name" value="Winged helix-like DNA-binding domain superfamily/Winged helix DNA-binding domain"/>
    <property type="match status" value="1"/>
</dbReference>
<dbReference type="InterPro" id="IPR000847">
    <property type="entry name" value="LysR_HTH_N"/>
</dbReference>
<evidence type="ECO:0000259" key="6">
    <source>
        <dbReference type="PROSITE" id="PS50931"/>
    </source>
</evidence>
<evidence type="ECO:0000256" key="1">
    <source>
        <dbReference type="ARBA" id="ARBA00009437"/>
    </source>
</evidence>
<feature type="domain" description="HTH lysR-type" evidence="6">
    <location>
        <begin position="1"/>
        <end position="58"/>
    </location>
</feature>
<evidence type="ECO:0000313" key="8">
    <source>
        <dbReference type="Proteomes" id="UP000550729"/>
    </source>
</evidence>
<dbReference type="GO" id="GO:0032993">
    <property type="term" value="C:protein-DNA complex"/>
    <property type="evidence" value="ECO:0007669"/>
    <property type="project" value="TreeGrafter"/>
</dbReference>
<dbReference type="GO" id="GO:0003700">
    <property type="term" value="F:DNA-binding transcription factor activity"/>
    <property type="evidence" value="ECO:0007669"/>
    <property type="project" value="InterPro"/>
</dbReference>
<name>A0A848L2H8_9ACTN</name>
<evidence type="ECO:0000313" key="7">
    <source>
        <dbReference type="EMBL" id="NMO04632.1"/>
    </source>
</evidence>
<keyword evidence="2" id="KW-0805">Transcription regulation</keyword>
<keyword evidence="3" id="KW-0238">DNA-binding</keyword>
<dbReference type="PANTHER" id="PTHR30346:SF28">
    <property type="entry name" value="HTH-TYPE TRANSCRIPTIONAL REGULATOR CYNR"/>
    <property type="match status" value="1"/>
</dbReference>
<dbReference type="Proteomes" id="UP000550729">
    <property type="component" value="Unassembled WGS sequence"/>
</dbReference>
<reference evidence="7 8" key="1">
    <citation type="submission" date="2020-04" db="EMBL/GenBank/DDBJ databases">
        <title>Gordonia sp. nov. TBRC 11910.</title>
        <authorList>
            <person name="Suriyachadkun C."/>
        </authorList>
    </citation>
    <scope>NUCLEOTIDE SEQUENCE [LARGE SCALE GENOMIC DNA]</scope>
    <source>
        <strain evidence="7 8">TBRC 11910</strain>
    </source>
</reference>
<comment type="caution">
    <text evidence="7">The sequence shown here is derived from an EMBL/GenBank/DDBJ whole genome shotgun (WGS) entry which is preliminary data.</text>
</comment>
<dbReference type="FunFam" id="1.10.10.10:FF:000001">
    <property type="entry name" value="LysR family transcriptional regulator"/>
    <property type="match status" value="1"/>
</dbReference>
<evidence type="ECO:0000256" key="4">
    <source>
        <dbReference type="ARBA" id="ARBA00023159"/>
    </source>
</evidence>
<dbReference type="AlphaFoldDB" id="A0A848L2H8"/>
<keyword evidence="4" id="KW-0010">Activator</keyword>
<comment type="similarity">
    <text evidence="1">Belongs to the LysR transcriptional regulatory family.</text>
</comment>
<gene>
    <name evidence="7" type="ORF">HH308_25765</name>
</gene>
<proteinExistence type="inferred from homology"/>
<evidence type="ECO:0000256" key="5">
    <source>
        <dbReference type="ARBA" id="ARBA00023163"/>
    </source>
</evidence>
<sequence>MELRHIRYFVTVVDEGSFTRAAERLSVAQSPVSHQIRKLERELGVTLLERTTRTIALTEAGRVFYERCVRLLADSDDAMESARKADRGELGSLSLGFIGSATYDLMPNLVRAHRERNPFVELTLRSEMLSPAQVDALLDGTLSVGLLRPPVKSPEIVVELLRNEPLMVVLPVQHPLATYTAIDLRDLADETFIGYCAPSTMYDTLIAACAQEGFTPTIGQQVAETATLVAMVAAGLGVSLAPESIRHLRMNGVTYRPLRTPRIAVPLALAYRKDAVGPLIHNYLVTARTVLRSKKLIVDSPPPGRELSAYIDTV</sequence>
<dbReference type="PRINTS" id="PR00039">
    <property type="entry name" value="HTHLYSR"/>
</dbReference>
<dbReference type="RefSeq" id="WP_170197136.1">
    <property type="nucleotide sequence ID" value="NZ_JABBNB010000038.1"/>
</dbReference>
<keyword evidence="8" id="KW-1185">Reference proteome</keyword>
<dbReference type="InterPro" id="IPR036388">
    <property type="entry name" value="WH-like_DNA-bd_sf"/>
</dbReference>
<dbReference type="Pfam" id="PF00126">
    <property type="entry name" value="HTH_1"/>
    <property type="match status" value="1"/>
</dbReference>
<dbReference type="CDD" id="cd08414">
    <property type="entry name" value="PBP2_LTTR_aromatics_like"/>
    <property type="match status" value="1"/>
</dbReference>
<keyword evidence="5" id="KW-0804">Transcription</keyword>
<dbReference type="Gene3D" id="3.40.190.10">
    <property type="entry name" value="Periplasmic binding protein-like II"/>
    <property type="match status" value="2"/>
</dbReference>
<dbReference type="Pfam" id="PF03466">
    <property type="entry name" value="LysR_substrate"/>
    <property type="match status" value="1"/>
</dbReference>
<accession>A0A848L2H8</accession>